<evidence type="ECO:0000313" key="1">
    <source>
        <dbReference type="EMBL" id="TNU76114.1"/>
    </source>
</evidence>
<sequence>MWRYDGEILGVGSASGTRLVVGLWRRSPFGTFADVMVEDPGGRRTLLAPSREIADEVARLYRFDQVRLGPVRVQGSAASDAHPGLLVVSAPGLRLTVTLGGRDGLGRVLSLLPRGLAASTSWARVVDAPARLLAPGVRTAGLTRDGRRATYGAWDRRRAIAVEGTWSGEDLGVLAPVDPPVRFGFGSSPRAPGLTRVVTTVRP</sequence>
<organism evidence="1 2">
    <name type="scientific">Miniimonas arenae</name>
    <dbReference type="NCBI Taxonomy" id="676201"/>
    <lineage>
        <taxon>Bacteria</taxon>
        <taxon>Bacillati</taxon>
        <taxon>Actinomycetota</taxon>
        <taxon>Actinomycetes</taxon>
        <taxon>Micrococcales</taxon>
        <taxon>Beutenbergiaceae</taxon>
        <taxon>Miniimonas</taxon>
    </lineage>
</organism>
<evidence type="ECO:0000313" key="2">
    <source>
        <dbReference type="Proteomes" id="UP000313849"/>
    </source>
</evidence>
<dbReference type="Proteomes" id="UP000313849">
    <property type="component" value="Unassembled WGS sequence"/>
</dbReference>
<keyword evidence="2" id="KW-1185">Reference proteome</keyword>
<dbReference type="EMBL" id="VENP01000011">
    <property type="protein sequence ID" value="TNU76114.1"/>
    <property type="molecule type" value="Genomic_DNA"/>
</dbReference>
<protein>
    <submittedName>
        <fullName evidence="1">Uncharacterized protein</fullName>
    </submittedName>
</protein>
<dbReference type="OrthoDB" id="3571220at2"/>
<accession>A0A5C5BF16</accession>
<gene>
    <name evidence="1" type="ORF">FH969_04630</name>
</gene>
<reference evidence="1 2" key="1">
    <citation type="submission" date="2019-06" db="EMBL/GenBank/DDBJ databases">
        <title>Draft genome sequence of Miniimonas arenae KCTC 19750T isolated from sea sand.</title>
        <authorList>
            <person name="Park S.-J."/>
        </authorList>
    </citation>
    <scope>NUCLEOTIDE SEQUENCE [LARGE SCALE GENOMIC DNA]</scope>
    <source>
        <strain evidence="1 2">KCTC 19750</strain>
    </source>
</reference>
<proteinExistence type="predicted"/>
<comment type="caution">
    <text evidence="1">The sequence shown here is derived from an EMBL/GenBank/DDBJ whole genome shotgun (WGS) entry which is preliminary data.</text>
</comment>
<name>A0A5C5BF16_9MICO</name>
<dbReference type="AlphaFoldDB" id="A0A5C5BF16"/>